<reference evidence="1" key="1">
    <citation type="journal article" date="2015" name="Nature">
        <title>Complex archaea that bridge the gap between prokaryotes and eukaryotes.</title>
        <authorList>
            <person name="Spang A."/>
            <person name="Saw J.H."/>
            <person name="Jorgensen S.L."/>
            <person name="Zaremba-Niedzwiedzka K."/>
            <person name="Martijn J."/>
            <person name="Lind A.E."/>
            <person name="van Eijk R."/>
            <person name="Schleper C."/>
            <person name="Guy L."/>
            <person name="Ettema T.J."/>
        </authorList>
    </citation>
    <scope>NUCLEOTIDE SEQUENCE</scope>
</reference>
<name>A0A0F9MQ81_9ZZZZ</name>
<accession>A0A0F9MQ81</accession>
<sequence length="206" mass="23075">MDSKTAIVNAALLLVGDEELTDLDAATSTTGRIAQRWYPHTRDTVIRSYTWNFALARQALSLLAANPAFEFGNQFTLPTDPFCLRALSIFDSDSEWRVEGRKLLTDDGSVNLKYISRVTDVAQFDDLYTDALIYKLASNMAFAIMRDRLLKRELQAEYLIKVQEARTADSMEGTFDRIASDVFLRTRRVGSLIPPVTPPSSAGSPR</sequence>
<dbReference type="AlphaFoldDB" id="A0A0F9MQ81"/>
<organism evidence="1">
    <name type="scientific">marine sediment metagenome</name>
    <dbReference type="NCBI Taxonomy" id="412755"/>
    <lineage>
        <taxon>unclassified sequences</taxon>
        <taxon>metagenomes</taxon>
        <taxon>ecological metagenomes</taxon>
    </lineage>
</organism>
<comment type="caution">
    <text evidence="1">The sequence shown here is derived from an EMBL/GenBank/DDBJ whole genome shotgun (WGS) entry which is preliminary data.</text>
</comment>
<gene>
    <name evidence="1" type="ORF">LCGC14_1431360</name>
</gene>
<evidence type="ECO:0000313" key="1">
    <source>
        <dbReference type="EMBL" id="KKM71362.1"/>
    </source>
</evidence>
<dbReference type="EMBL" id="LAZR01009651">
    <property type="protein sequence ID" value="KKM71362.1"/>
    <property type="molecule type" value="Genomic_DNA"/>
</dbReference>
<evidence type="ECO:0008006" key="2">
    <source>
        <dbReference type="Google" id="ProtNLM"/>
    </source>
</evidence>
<proteinExistence type="predicted"/>
<protein>
    <recommendedName>
        <fullName evidence="2">Tail tubular protein A</fullName>
    </recommendedName>
</protein>